<evidence type="ECO:0000313" key="2">
    <source>
        <dbReference type="Proteomes" id="UP001384579"/>
    </source>
</evidence>
<sequence>MLNLTLVSDLRSPWRIESAIDPEDIMLVVKSRFCTSIADNFRAIGP</sequence>
<keyword evidence="2" id="KW-1185">Reference proteome</keyword>
<organism evidence="1 2">
    <name type="scientific">Microcoleus anatoxicus PTRS2</name>
    <dbReference type="NCBI Taxonomy" id="2705321"/>
    <lineage>
        <taxon>Bacteria</taxon>
        <taxon>Bacillati</taxon>
        <taxon>Cyanobacteriota</taxon>
        <taxon>Cyanophyceae</taxon>
        <taxon>Oscillatoriophycideae</taxon>
        <taxon>Oscillatoriales</taxon>
        <taxon>Microcoleaceae</taxon>
        <taxon>Microcoleus</taxon>
        <taxon>Microcoleus anatoxicus</taxon>
    </lineage>
</organism>
<dbReference type="Proteomes" id="UP001384579">
    <property type="component" value="Unassembled WGS sequence"/>
</dbReference>
<reference evidence="1 2" key="1">
    <citation type="journal article" date="2020" name="Harmful Algae">
        <title>Molecular and morphological characterization of a novel dihydroanatoxin-a producing Microcoleus species (cyanobacteria) from the Russian River, California, USA.</title>
        <authorList>
            <person name="Conklin K.Y."/>
            <person name="Stancheva R."/>
            <person name="Otten T.G."/>
            <person name="Fadness R."/>
            <person name="Boyer G.L."/>
            <person name="Read B."/>
            <person name="Zhang X."/>
            <person name="Sheath R.G."/>
        </authorList>
    </citation>
    <scope>NUCLEOTIDE SEQUENCE [LARGE SCALE GENOMIC DNA]</scope>
    <source>
        <strain evidence="1 2">PTRS2</strain>
    </source>
</reference>
<name>A0ABU8YM37_9CYAN</name>
<protein>
    <submittedName>
        <fullName evidence="1">Uncharacterized protein</fullName>
    </submittedName>
</protein>
<dbReference type="RefSeq" id="WP_340521709.1">
    <property type="nucleotide sequence ID" value="NZ_JBBLXS010000118.1"/>
</dbReference>
<evidence type="ECO:0000313" key="1">
    <source>
        <dbReference type="EMBL" id="MEK0185422.1"/>
    </source>
</evidence>
<dbReference type="EMBL" id="JBBLXS010000118">
    <property type="protein sequence ID" value="MEK0185422.1"/>
    <property type="molecule type" value="Genomic_DNA"/>
</dbReference>
<comment type="caution">
    <text evidence="1">The sequence shown here is derived from an EMBL/GenBank/DDBJ whole genome shotgun (WGS) entry which is preliminary data.</text>
</comment>
<gene>
    <name evidence="1" type="ORF">WMG39_11280</name>
</gene>
<proteinExistence type="predicted"/>
<accession>A0ABU8YM37</accession>